<dbReference type="SUPFAM" id="SSF46785">
    <property type="entry name" value="Winged helix' DNA-binding domain"/>
    <property type="match status" value="1"/>
</dbReference>
<gene>
    <name evidence="5" type="ORF">FNH05_32945</name>
</gene>
<dbReference type="Gene3D" id="1.10.10.10">
    <property type="entry name" value="Winged helix-like DNA-binding domain superfamily/Winged helix DNA-binding domain"/>
    <property type="match status" value="1"/>
</dbReference>
<dbReference type="OrthoDB" id="4471357at2"/>
<dbReference type="Proteomes" id="UP000320011">
    <property type="component" value="Unassembled WGS sequence"/>
</dbReference>
<name>A0A558AH28_9PSEU</name>
<dbReference type="PANTHER" id="PTHR33154">
    <property type="entry name" value="TRANSCRIPTIONAL REGULATOR, ARSR FAMILY"/>
    <property type="match status" value="1"/>
</dbReference>
<dbReference type="InterPro" id="IPR011991">
    <property type="entry name" value="ArsR-like_HTH"/>
</dbReference>
<dbReference type="CDD" id="cd00090">
    <property type="entry name" value="HTH_ARSR"/>
    <property type="match status" value="1"/>
</dbReference>
<dbReference type="SMART" id="SM00418">
    <property type="entry name" value="HTH_ARSR"/>
    <property type="match status" value="1"/>
</dbReference>
<dbReference type="GO" id="GO:0003700">
    <property type="term" value="F:DNA-binding transcription factor activity"/>
    <property type="evidence" value="ECO:0007669"/>
    <property type="project" value="InterPro"/>
</dbReference>
<dbReference type="GO" id="GO:0003677">
    <property type="term" value="F:DNA binding"/>
    <property type="evidence" value="ECO:0007669"/>
    <property type="project" value="UniProtKB-KW"/>
</dbReference>
<dbReference type="InterPro" id="IPR036388">
    <property type="entry name" value="WH-like_DNA-bd_sf"/>
</dbReference>
<accession>A0A558AH28</accession>
<evidence type="ECO:0000256" key="2">
    <source>
        <dbReference type="ARBA" id="ARBA00023125"/>
    </source>
</evidence>
<dbReference type="PRINTS" id="PR00778">
    <property type="entry name" value="HTHARSR"/>
</dbReference>
<evidence type="ECO:0000259" key="4">
    <source>
        <dbReference type="PROSITE" id="PS50987"/>
    </source>
</evidence>
<keyword evidence="3" id="KW-0804">Transcription</keyword>
<feature type="domain" description="HTH arsR-type" evidence="4">
    <location>
        <begin position="8"/>
        <end position="101"/>
    </location>
</feature>
<comment type="caution">
    <text evidence="5">The sequence shown here is derived from an EMBL/GenBank/DDBJ whole genome shotgun (WGS) entry which is preliminary data.</text>
</comment>
<evidence type="ECO:0000313" key="6">
    <source>
        <dbReference type="Proteomes" id="UP000320011"/>
    </source>
</evidence>
<dbReference type="PROSITE" id="PS50987">
    <property type="entry name" value="HTH_ARSR_2"/>
    <property type="match status" value="1"/>
</dbReference>
<dbReference type="InterPro" id="IPR001845">
    <property type="entry name" value="HTH_ArsR_DNA-bd_dom"/>
</dbReference>
<reference evidence="5 6" key="2">
    <citation type="submission" date="2019-08" db="EMBL/GenBank/DDBJ databases">
        <title>Amycolatopsis acidicola sp. nov., isolated from peat swamp forest soil.</title>
        <authorList>
            <person name="Srisuk N."/>
        </authorList>
    </citation>
    <scope>NUCLEOTIDE SEQUENCE [LARGE SCALE GENOMIC DNA]</scope>
    <source>
        <strain evidence="5 6">TBRC 6029</strain>
    </source>
</reference>
<keyword evidence="1" id="KW-0805">Transcription regulation</keyword>
<dbReference type="InterPro" id="IPR051081">
    <property type="entry name" value="HTH_MetalResp_TranReg"/>
</dbReference>
<dbReference type="InterPro" id="IPR036390">
    <property type="entry name" value="WH_DNA-bd_sf"/>
</dbReference>
<evidence type="ECO:0000313" key="5">
    <source>
        <dbReference type="EMBL" id="TVT23567.1"/>
    </source>
</evidence>
<dbReference type="Pfam" id="PF01022">
    <property type="entry name" value="HTH_5"/>
    <property type="match status" value="1"/>
</dbReference>
<reference evidence="5 6" key="1">
    <citation type="submission" date="2019-07" db="EMBL/GenBank/DDBJ databases">
        <authorList>
            <person name="Duangmal K."/>
            <person name="Teo W.F.A."/>
        </authorList>
    </citation>
    <scope>NUCLEOTIDE SEQUENCE [LARGE SCALE GENOMIC DNA]</scope>
    <source>
        <strain evidence="5 6">TBRC 6029</strain>
    </source>
</reference>
<organism evidence="5 6">
    <name type="scientific">Amycolatopsis rhizosphaerae</name>
    <dbReference type="NCBI Taxonomy" id="2053003"/>
    <lineage>
        <taxon>Bacteria</taxon>
        <taxon>Bacillati</taxon>
        <taxon>Actinomycetota</taxon>
        <taxon>Actinomycetes</taxon>
        <taxon>Pseudonocardiales</taxon>
        <taxon>Pseudonocardiaceae</taxon>
        <taxon>Amycolatopsis</taxon>
    </lineage>
</organism>
<dbReference type="PANTHER" id="PTHR33154:SF12">
    <property type="entry name" value="TRANSCRIPTIONAL REGULATORY PROTEIN"/>
    <property type="match status" value="1"/>
</dbReference>
<sequence length="102" mass="10969">MSTDTIPCPRADEMEISAVLHALADPVRLDMVRQLAGCADVACGGFEVSVGKSTLTHHLRILREAGVISTRQRGTTRLNSLRRNDLDEAFPGLLDAVLAAGR</sequence>
<evidence type="ECO:0000256" key="3">
    <source>
        <dbReference type="ARBA" id="ARBA00023163"/>
    </source>
</evidence>
<dbReference type="AlphaFoldDB" id="A0A558AH28"/>
<dbReference type="RefSeq" id="WP_144592751.1">
    <property type="nucleotide sequence ID" value="NZ_VJWX01000554.1"/>
</dbReference>
<proteinExistence type="predicted"/>
<keyword evidence="6" id="KW-1185">Reference proteome</keyword>
<protein>
    <submittedName>
        <fullName evidence="5">Helix-turn-helix transcriptional regulator</fullName>
    </submittedName>
</protein>
<dbReference type="EMBL" id="VJWX01000554">
    <property type="protein sequence ID" value="TVT23567.1"/>
    <property type="molecule type" value="Genomic_DNA"/>
</dbReference>
<keyword evidence="2" id="KW-0238">DNA-binding</keyword>
<evidence type="ECO:0000256" key="1">
    <source>
        <dbReference type="ARBA" id="ARBA00023015"/>
    </source>
</evidence>